<feature type="region of interest" description="Disordered" evidence="1">
    <location>
        <begin position="120"/>
        <end position="176"/>
    </location>
</feature>
<sequence>MTPRGVGQDWGEFRFVYSHRRNYCRPLFLDASPLPSIDPTSVHTNSSVAHTVSTEQRKMTTDLRLSVHRLSVGFRDKTAEPLPPGLEKERIIVGIDFGTTHSAVAWAQTSSPEEYEVITHWPGQSGKDWGKVPSDISYTTSRPASNPAQGTDSSLSPTPSVNSESNIPRPESTSSEGAALGFKWGFEVPPTDPQKLSWIKILLDPSQPRPKFVNPKKATLPRGKKTVDIVTDYLSALKSYTLQTLERRLGKEIVQKSKVEYVLTVPAVWSDKARQMTMEAAIRAGLGVGAEEGGTGLLKLITEPEGAAEYALRSIQPNSMKVGDCFVVCDAGGGTVDLISYRISSLIPLQLNEVAIGTGALCGAVYLDRRFEDFISKRIGKDKFDGMDHRARFQMNQFWETYVKREFVDDERVRKDEDDEGEEEEENENRLFWVPVMGVPDDEDKGIRGGFLKLSRREVKEIFEPIVAQVLELISKQVIEVLKSGKGPISAILLVGGFGSSEYLYQRINRWAADKIDVMQPRNAWTAVVRGAIIRGLQGDIAAVQSRLSRRHYGVVHDSKYDETKHDESEKVWHLLRCEWVVKNRIQWYIRRGDVTTEHRKISFPFYRTVAESDLVGDTHQLKTELWVCDEEVAPDKRIKGDHSVRKLCVMTSEPVPVNRFTKHTNERAETFYRVDYSLNMTVTSGVVVYEMSLEGEKVSVGRVTTKYE</sequence>
<feature type="compositionally biased region" description="Polar residues" evidence="1">
    <location>
        <begin position="136"/>
        <end position="176"/>
    </location>
</feature>
<accession>A0A292Q4R0</accession>
<dbReference type="SUPFAM" id="SSF53067">
    <property type="entry name" value="Actin-like ATPase domain"/>
    <property type="match status" value="2"/>
</dbReference>
<dbReference type="Gene3D" id="3.30.420.40">
    <property type="match status" value="1"/>
</dbReference>
<protein>
    <recommendedName>
        <fullName evidence="4">Actin-like ATPase domain-containing protein</fullName>
    </recommendedName>
</protein>
<reference evidence="2" key="1">
    <citation type="submission" date="2015-10" db="EMBL/GenBank/DDBJ databases">
        <authorList>
            <person name="Regsiter A."/>
            <person name="william w."/>
        </authorList>
    </citation>
    <scope>NUCLEOTIDE SEQUENCE</scope>
    <source>
        <strain evidence="2">Montdore</strain>
    </source>
</reference>
<proteinExistence type="predicted"/>
<keyword evidence="3" id="KW-1185">Reference proteome</keyword>
<evidence type="ECO:0000256" key="1">
    <source>
        <dbReference type="SAM" id="MobiDB-lite"/>
    </source>
</evidence>
<dbReference type="PANTHER" id="PTHR14187">
    <property type="entry name" value="ALPHA KINASE/ELONGATION FACTOR 2 KINASE"/>
    <property type="match status" value="1"/>
</dbReference>
<dbReference type="InterPro" id="IPR043129">
    <property type="entry name" value="ATPase_NBD"/>
</dbReference>
<dbReference type="PANTHER" id="PTHR14187:SF82">
    <property type="entry name" value="FAMILY CHAPERONE, PUTATIVE (AFU_ORTHOLOGUE AFUA_7G08575)-RELATED"/>
    <property type="match status" value="1"/>
</dbReference>
<gene>
    <name evidence="2" type="ORF">GSTUAT00002279001</name>
</gene>
<evidence type="ECO:0000313" key="2">
    <source>
        <dbReference type="EMBL" id="CUS13637.1"/>
    </source>
</evidence>
<dbReference type="EMBL" id="LN890969">
    <property type="protein sequence ID" value="CUS13637.1"/>
    <property type="molecule type" value="Genomic_DNA"/>
</dbReference>
<dbReference type="Proteomes" id="UP001412239">
    <property type="component" value="Unassembled WGS sequence"/>
</dbReference>
<name>A0A292Q4R0_9PEZI</name>
<dbReference type="CDD" id="cd10170">
    <property type="entry name" value="ASKHA_NBD_HSP70"/>
    <property type="match status" value="1"/>
</dbReference>
<dbReference type="AlphaFoldDB" id="A0A292Q4R0"/>
<evidence type="ECO:0000313" key="3">
    <source>
        <dbReference type="Proteomes" id="UP001412239"/>
    </source>
</evidence>
<evidence type="ECO:0008006" key="4">
    <source>
        <dbReference type="Google" id="ProtNLM"/>
    </source>
</evidence>
<organism evidence="2 3">
    <name type="scientific">Tuber aestivum</name>
    <name type="common">summer truffle</name>
    <dbReference type="NCBI Taxonomy" id="59557"/>
    <lineage>
        <taxon>Eukaryota</taxon>
        <taxon>Fungi</taxon>
        <taxon>Dikarya</taxon>
        <taxon>Ascomycota</taxon>
        <taxon>Pezizomycotina</taxon>
        <taxon>Pezizomycetes</taxon>
        <taxon>Pezizales</taxon>
        <taxon>Tuberaceae</taxon>
        <taxon>Tuber</taxon>
    </lineage>
</organism>